<keyword evidence="6" id="KW-0720">Serine protease</keyword>
<reference evidence="9" key="1">
    <citation type="submission" date="2022-11" db="EMBL/GenBank/DDBJ databases">
        <title>Lacinutrix neustonica HL-RS19T sp. nov., isolated from the surface microlayer sample of brackish Lake Shihwa.</title>
        <authorList>
            <person name="Choi J.Y."/>
            <person name="Hwang C.Y."/>
        </authorList>
    </citation>
    <scope>NUCLEOTIDE SEQUENCE</scope>
    <source>
        <strain evidence="9">HL-RS19</strain>
    </source>
</reference>
<dbReference type="InterPro" id="IPR001375">
    <property type="entry name" value="Peptidase_S9_cat"/>
</dbReference>
<evidence type="ECO:0000313" key="10">
    <source>
        <dbReference type="Proteomes" id="UP001164705"/>
    </source>
</evidence>
<accession>A0A9E8MWY9</accession>
<feature type="domain" description="Peptidase S9 prolyl oligopeptidase catalytic" evidence="7">
    <location>
        <begin position="415"/>
        <end position="628"/>
    </location>
</feature>
<dbReference type="Pfam" id="PF00326">
    <property type="entry name" value="Peptidase_S9"/>
    <property type="match status" value="1"/>
</dbReference>
<dbReference type="SUPFAM" id="SSF50993">
    <property type="entry name" value="Peptidase/esterase 'gauge' domain"/>
    <property type="match status" value="1"/>
</dbReference>
<dbReference type="Proteomes" id="UP001164705">
    <property type="component" value="Chromosome"/>
</dbReference>
<comment type="similarity">
    <text evidence="2">Belongs to the peptidase S9A family.</text>
</comment>
<dbReference type="InterPro" id="IPR029058">
    <property type="entry name" value="AB_hydrolase_fold"/>
</dbReference>
<dbReference type="InterPro" id="IPR051167">
    <property type="entry name" value="Prolyl_oligopep/macrocyclase"/>
</dbReference>
<dbReference type="PROSITE" id="PS00708">
    <property type="entry name" value="PRO_ENDOPEP_SER"/>
    <property type="match status" value="1"/>
</dbReference>
<dbReference type="RefSeq" id="WP_267677737.1">
    <property type="nucleotide sequence ID" value="NZ_CP113088.1"/>
</dbReference>
<evidence type="ECO:0000256" key="4">
    <source>
        <dbReference type="ARBA" id="ARBA00022670"/>
    </source>
</evidence>
<evidence type="ECO:0000256" key="1">
    <source>
        <dbReference type="ARBA" id="ARBA00001070"/>
    </source>
</evidence>
<sequence length="633" mass="72690">MYSGVRTEKSELYNERADSLKTKYEFKYKSSNSNRASDLVYRVRGMKNYKRLVYIKDYRLDIEDNVIISNTYLNEDHDLIAVELSHNGSDWREVYFYDLITGKQFENNLRNIRVTSNLIWDGKDVFYDAYDAPKNGRELLDKATGQKFYHHKLEDIQGDDKLLYSNPDETGTNRFSYFKLNDKLFFKHFYTVKGKIYKALSVANVNSESFYLSNFLLYPNSENIHVDIEETFGDRVILITNWEAPNRRVLRADITKLNDVSELIPEYDILLQDVNKLGKEKIACIYSDKGKNVALIFDLDGELLRKIDFPEGKKLNYFSESEDNAINTDFCVSSFYHPDIWYQMSLLDLTFKPIQTLSVPYKVETLETRYVNYKSKDGTEIPMYITCLKDTKLDGNNPTLLYGYGGYGITVTPRFNESQTLWLLHGGIMAVPNIRGGGAKGNAWSQAGRRLNKQTAIDDFIAAAEYLTNQKYTNKEKLAINGASHGGMLVGAAFTREAELFKAAIIEAGALDMLRFSKYTVGSVKTNVNEFGVPQNEEDFYNLKSYSPLHHINEDVKYPNLLLITGTDDDRVPPFHSYKFLATLQEKGSDASMYHLFFLNGNGHGGALNNEDYTNELMTKYIFLFSQLEVTID</sequence>
<proteinExistence type="inferred from homology"/>
<evidence type="ECO:0000259" key="8">
    <source>
        <dbReference type="Pfam" id="PF02897"/>
    </source>
</evidence>
<dbReference type="PRINTS" id="PR00862">
    <property type="entry name" value="PROLIGOPTASE"/>
</dbReference>
<dbReference type="Pfam" id="PF02897">
    <property type="entry name" value="Peptidase_S9_N"/>
    <property type="match status" value="1"/>
</dbReference>
<evidence type="ECO:0000256" key="6">
    <source>
        <dbReference type="ARBA" id="ARBA00022825"/>
    </source>
</evidence>
<dbReference type="KEGG" id="lnu:N7U66_06050"/>
<dbReference type="EC" id="3.4.21.26" evidence="3"/>
<dbReference type="Gene3D" id="3.40.50.1820">
    <property type="entry name" value="alpha/beta hydrolase"/>
    <property type="match status" value="1"/>
</dbReference>
<dbReference type="EMBL" id="CP113088">
    <property type="protein sequence ID" value="WAC03163.1"/>
    <property type="molecule type" value="Genomic_DNA"/>
</dbReference>
<dbReference type="GO" id="GO:0004252">
    <property type="term" value="F:serine-type endopeptidase activity"/>
    <property type="evidence" value="ECO:0007669"/>
    <property type="project" value="UniProtKB-EC"/>
</dbReference>
<dbReference type="InterPro" id="IPR023302">
    <property type="entry name" value="Pept_S9A_N"/>
</dbReference>
<dbReference type="PANTHER" id="PTHR42881:SF2">
    <property type="entry name" value="PROLYL ENDOPEPTIDASE"/>
    <property type="match status" value="1"/>
</dbReference>
<dbReference type="GO" id="GO:0070012">
    <property type="term" value="F:oligopeptidase activity"/>
    <property type="evidence" value="ECO:0007669"/>
    <property type="project" value="TreeGrafter"/>
</dbReference>
<keyword evidence="10" id="KW-1185">Reference proteome</keyword>
<evidence type="ECO:0000256" key="3">
    <source>
        <dbReference type="ARBA" id="ARBA00011897"/>
    </source>
</evidence>
<organism evidence="9 10">
    <name type="scientific">Lacinutrix neustonica</name>
    <dbReference type="NCBI Taxonomy" id="2980107"/>
    <lineage>
        <taxon>Bacteria</taxon>
        <taxon>Pseudomonadati</taxon>
        <taxon>Bacteroidota</taxon>
        <taxon>Flavobacteriia</taxon>
        <taxon>Flavobacteriales</taxon>
        <taxon>Flavobacteriaceae</taxon>
        <taxon>Lacinutrix</taxon>
    </lineage>
</organism>
<evidence type="ECO:0000313" key="9">
    <source>
        <dbReference type="EMBL" id="WAC03163.1"/>
    </source>
</evidence>
<comment type="catalytic activity">
    <reaction evidence="1">
        <text>Hydrolysis of Pro-|-Xaa &gt;&gt; Ala-|-Xaa in oligopeptides.</text>
        <dbReference type="EC" id="3.4.21.26"/>
    </reaction>
</comment>
<evidence type="ECO:0000256" key="2">
    <source>
        <dbReference type="ARBA" id="ARBA00005228"/>
    </source>
</evidence>
<protein>
    <recommendedName>
        <fullName evidence="3">prolyl oligopeptidase</fullName>
        <ecNumber evidence="3">3.4.21.26</ecNumber>
    </recommendedName>
</protein>
<evidence type="ECO:0000259" key="7">
    <source>
        <dbReference type="Pfam" id="PF00326"/>
    </source>
</evidence>
<dbReference type="GO" id="GO:0005829">
    <property type="term" value="C:cytosol"/>
    <property type="evidence" value="ECO:0007669"/>
    <property type="project" value="TreeGrafter"/>
</dbReference>
<dbReference type="Gene3D" id="2.130.10.120">
    <property type="entry name" value="Prolyl oligopeptidase, N-terminal domain"/>
    <property type="match status" value="1"/>
</dbReference>
<dbReference type="GO" id="GO:0006508">
    <property type="term" value="P:proteolysis"/>
    <property type="evidence" value="ECO:0007669"/>
    <property type="project" value="UniProtKB-KW"/>
</dbReference>
<dbReference type="PANTHER" id="PTHR42881">
    <property type="entry name" value="PROLYL ENDOPEPTIDASE"/>
    <property type="match status" value="1"/>
</dbReference>
<keyword evidence="5" id="KW-0378">Hydrolase</keyword>
<dbReference type="InterPro" id="IPR002470">
    <property type="entry name" value="Peptidase_S9A"/>
</dbReference>
<dbReference type="AlphaFoldDB" id="A0A9E8MWY9"/>
<dbReference type="SUPFAM" id="SSF53474">
    <property type="entry name" value="alpha/beta-Hydrolases"/>
    <property type="match status" value="1"/>
</dbReference>
<name>A0A9E8MWY9_9FLAO</name>
<dbReference type="InterPro" id="IPR002471">
    <property type="entry name" value="Pept_S9_AS"/>
</dbReference>
<feature type="domain" description="Peptidase S9A N-terminal" evidence="8">
    <location>
        <begin position="68"/>
        <end position="348"/>
    </location>
</feature>
<evidence type="ECO:0000256" key="5">
    <source>
        <dbReference type="ARBA" id="ARBA00022801"/>
    </source>
</evidence>
<gene>
    <name evidence="9" type="ORF">N7U66_06050</name>
</gene>
<keyword evidence="4" id="KW-0645">Protease</keyword>